<protein>
    <submittedName>
        <fullName evidence="4">InlB B-repeat-containing protein</fullName>
    </submittedName>
</protein>
<keyword evidence="3" id="KW-0732">Signal</keyword>
<dbReference type="InterPro" id="IPR042229">
    <property type="entry name" value="Listeria/Bacterioides_rpt_sf"/>
</dbReference>
<dbReference type="KEGG" id="alka:J0B03_04105"/>
<feature type="transmembrane region" description="Helical" evidence="2">
    <location>
        <begin position="776"/>
        <end position="793"/>
    </location>
</feature>
<dbReference type="Gene3D" id="2.60.40.4270">
    <property type="entry name" value="Listeria-Bacteroides repeat domain"/>
    <property type="match status" value="1"/>
</dbReference>
<keyword evidence="2" id="KW-0472">Membrane</keyword>
<comment type="subcellular location">
    <subcellularLocation>
        <location evidence="1">Cell envelope</location>
    </subcellularLocation>
</comment>
<keyword evidence="5" id="KW-1185">Reference proteome</keyword>
<keyword evidence="2" id="KW-0812">Transmembrane</keyword>
<proteinExistence type="predicted"/>
<dbReference type="Pfam" id="PF09479">
    <property type="entry name" value="Flg_new"/>
    <property type="match status" value="1"/>
</dbReference>
<reference evidence="4" key="1">
    <citation type="submission" date="2021-03" db="EMBL/GenBank/DDBJ databases">
        <title>Alkalibacter marinus sp. nov., isolated from tidal flat sediment.</title>
        <authorList>
            <person name="Namirimu T."/>
            <person name="Yang J.-A."/>
            <person name="Yang S.-H."/>
            <person name="Kim Y.-J."/>
            <person name="Kwon K.K."/>
        </authorList>
    </citation>
    <scope>NUCLEOTIDE SEQUENCE</scope>
    <source>
        <strain evidence="4">ES005</strain>
    </source>
</reference>
<evidence type="ECO:0000256" key="3">
    <source>
        <dbReference type="SAM" id="SignalP"/>
    </source>
</evidence>
<name>A0A974XG57_9FIRM</name>
<evidence type="ECO:0000256" key="2">
    <source>
        <dbReference type="SAM" id="Phobius"/>
    </source>
</evidence>
<dbReference type="AlphaFoldDB" id="A0A974XG57"/>
<dbReference type="InterPro" id="IPR013378">
    <property type="entry name" value="InlB-like_B-rpt"/>
</dbReference>
<evidence type="ECO:0000256" key="1">
    <source>
        <dbReference type="ARBA" id="ARBA00004196"/>
    </source>
</evidence>
<feature type="signal peptide" evidence="3">
    <location>
        <begin position="1"/>
        <end position="27"/>
    </location>
</feature>
<accession>A0A974XG57</accession>
<dbReference type="EMBL" id="CP071444">
    <property type="protein sequence ID" value="QSX09254.1"/>
    <property type="molecule type" value="Genomic_DNA"/>
</dbReference>
<keyword evidence="2" id="KW-1133">Transmembrane helix</keyword>
<evidence type="ECO:0000313" key="4">
    <source>
        <dbReference type="EMBL" id="QSX09254.1"/>
    </source>
</evidence>
<dbReference type="NCBIfam" id="TIGR02543">
    <property type="entry name" value="List_Bact_rpt"/>
    <property type="match status" value="1"/>
</dbReference>
<gene>
    <name evidence="4" type="ORF">J0B03_04105</name>
</gene>
<sequence length="802" mass="87376">MKRTKALLALMLSLLMLLSFFPGPVLAADGFEDFVSSPDSRSGIGWAWDETTKTLTFDGVGESIPFSCDLPGGSTVQVDSDITLESDVFTAFDVEGDLTVQGEGTLTLKGSYVGIDTEGDLTVLSDLVMEVQDTGILAKGALSLSEADVAMDLYYLDRSETSNLQISYNQAGIIARTSIDVEDSNIAMEGFRVGLYAGYEDMNDLSLTLLVEHPITIVNSTIDLDRGDSRVPAEAKEQTLTTIVWDTGISTEKGDITISQDSAVTVDGYESAIVAGTENIYLDQLSQSSDLQVEVTGSGDIDVNNATLLLTGVGPYSDGTAAIHALQGSVRLTNAQVTATGFWFGINTGFTRYMSIPSDYMGLRGDYLPSYVSITNSELSFTGFDIMETYSLKRGPENNNVGIVNPMGPVTIEESTVLVKDFKKGIINGFVLDGALLIDYSEVKVDLLDDYTGDYNAVAAYYQYDDMTTLETTEEKNIQLKSSYILIPEEGTVETFEYPDITQQDVAQTFDYIAPDENGVVHILPYPLVTFDSMGGSDVTGQILAPGGNPVKPEDPTRDGYLFDGWYFDTEYAEKIVFDEYAVEEDVTLYAKWDRPPQVVEFVEEDEGTGVMASGLEDKVVVEEKDDKDIAKITVFVKALEKELDPSIQDAVETALAGKGYELLGVYDIELYKRIEPYEGDPVEEKIDNEDITGPVSVYLPLTAQQAAKEDLAIAYITEDGSVEIIQGLKKTIGKVTYFVFETDHFSDYALVEQTMEANPSTGDGNAASQGKAMDAGWMTGGILLILAMVALGRTKWNKQQI</sequence>
<evidence type="ECO:0000313" key="5">
    <source>
        <dbReference type="Proteomes" id="UP000663499"/>
    </source>
</evidence>
<dbReference type="Proteomes" id="UP000663499">
    <property type="component" value="Chromosome"/>
</dbReference>
<organism evidence="4 5">
    <name type="scientific">Alkalibacter rhizosphaerae</name>
    <dbReference type="NCBI Taxonomy" id="2815577"/>
    <lineage>
        <taxon>Bacteria</taxon>
        <taxon>Bacillati</taxon>
        <taxon>Bacillota</taxon>
        <taxon>Clostridia</taxon>
        <taxon>Eubacteriales</taxon>
        <taxon>Eubacteriaceae</taxon>
        <taxon>Alkalibacter</taxon>
    </lineage>
</organism>
<dbReference type="GO" id="GO:0030313">
    <property type="term" value="C:cell envelope"/>
    <property type="evidence" value="ECO:0007669"/>
    <property type="project" value="UniProtKB-SubCell"/>
</dbReference>
<feature type="chain" id="PRO_5037033671" evidence="3">
    <location>
        <begin position="28"/>
        <end position="802"/>
    </location>
</feature>
<dbReference type="RefSeq" id="WP_207300593.1">
    <property type="nucleotide sequence ID" value="NZ_CP071444.1"/>
</dbReference>